<accession>A0A8X6R5Z3</accession>
<name>A0A8X6R5Z3_NEPPI</name>
<proteinExistence type="predicted"/>
<sequence>MRKGVFELVEFKIFKHKGLKRDLETKLSLFGTMLQLTFVQKSSATDLQVTNKKQRGWSRDLRTAFSGRPLSLLSLTPLPSLPTPTASALPAQQHTGYRLQCALAAESPNDISFSSEIFSTSHSAGEKRHREKNQKDYFSRCRLRISCPNFLEIVHFGIFFFKKKNENKPTDYRSLVSFSDPALRSLGG</sequence>
<gene>
    <name evidence="1" type="ORF">NPIL_262951</name>
</gene>
<dbReference type="Proteomes" id="UP000887013">
    <property type="component" value="Unassembled WGS sequence"/>
</dbReference>
<dbReference type="EMBL" id="BMAW01037689">
    <property type="protein sequence ID" value="GFU49476.1"/>
    <property type="molecule type" value="Genomic_DNA"/>
</dbReference>
<organism evidence="1 2">
    <name type="scientific">Nephila pilipes</name>
    <name type="common">Giant wood spider</name>
    <name type="synonym">Nephila maculata</name>
    <dbReference type="NCBI Taxonomy" id="299642"/>
    <lineage>
        <taxon>Eukaryota</taxon>
        <taxon>Metazoa</taxon>
        <taxon>Ecdysozoa</taxon>
        <taxon>Arthropoda</taxon>
        <taxon>Chelicerata</taxon>
        <taxon>Arachnida</taxon>
        <taxon>Araneae</taxon>
        <taxon>Araneomorphae</taxon>
        <taxon>Entelegynae</taxon>
        <taxon>Araneoidea</taxon>
        <taxon>Nephilidae</taxon>
        <taxon>Nephila</taxon>
    </lineage>
</organism>
<comment type="caution">
    <text evidence="1">The sequence shown here is derived from an EMBL/GenBank/DDBJ whole genome shotgun (WGS) entry which is preliminary data.</text>
</comment>
<evidence type="ECO:0000313" key="2">
    <source>
        <dbReference type="Proteomes" id="UP000887013"/>
    </source>
</evidence>
<protein>
    <submittedName>
        <fullName evidence="1">Uncharacterized protein</fullName>
    </submittedName>
</protein>
<evidence type="ECO:0000313" key="1">
    <source>
        <dbReference type="EMBL" id="GFU49476.1"/>
    </source>
</evidence>
<reference evidence="1" key="1">
    <citation type="submission" date="2020-08" db="EMBL/GenBank/DDBJ databases">
        <title>Multicomponent nature underlies the extraordinary mechanical properties of spider dragline silk.</title>
        <authorList>
            <person name="Kono N."/>
            <person name="Nakamura H."/>
            <person name="Mori M."/>
            <person name="Yoshida Y."/>
            <person name="Ohtoshi R."/>
            <person name="Malay A.D."/>
            <person name="Moran D.A.P."/>
            <person name="Tomita M."/>
            <person name="Numata K."/>
            <person name="Arakawa K."/>
        </authorList>
    </citation>
    <scope>NUCLEOTIDE SEQUENCE</scope>
</reference>
<dbReference type="AlphaFoldDB" id="A0A8X6R5Z3"/>
<keyword evidence="2" id="KW-1185">Reference proteome</keyword>